<evidence type="ECO:0000259" key="1">
    <source>
        <dbReference type="PROSITE" id="PS50042"/>
    </source>
</evidence>
<proteinExistence type="predicted"/>
<comment type="caution">
    <text evidence="2">The sequence shown here is derived from an EMBL/GenBank/DDBJ whole genome shotgun (WGS) entry which is preliminary data.</text>
</comment>
<evidence type="ECO:0000313" key="3">
    <source>
        <dbReference type="Proteomes" id="UP000243217"/>
    </source>
</evidence>
<dbReference type="PROSITE" id="PS50042">
    <property type="entry name" value="CNMP_BINDING_3"/>
    <property type="match status" value="1"/>
</dbReference>
<accession>A0A1V9YIB7</accession>
<feature type="non-terminal residue" evidence="2">
    <location>
        <position position="1"/>
    </location>
</feature>
<reference evidence="2 3" key="1">
    <citation type="journal article" date="2014" name="Genome Biol. Evol.">
        <title>The secreted proteins of Achlya hypogyna and Thraustotheca clavata identify the ancestral oomycete secretome and reveal gene acquisitions by horizontal gene transfer.</title>
        <authorList>
            <person name="Misner I."/>
            <person name="Blouin N."/>
            <person name="Leonard G."/>
            <person name="Richards T.A."/>
            <person name="Lane C.E."/>
        </authorList>
    </citation>
    <scope>NUCLEOTIDE SEQUENCE [LARGE SCALE GENOMIC DNA]</scope>
    <source>
        <strain evidence="2 3">ATCC 34112</strain>
    </source>
</reference>
<evidence type="ECO:0000313" key="2">
    <source>
        <dbReference type="EMBL" id="OQR85417.1"/>
    </source>
</evidence>
<gene>
    <name evidence="2" type="ORF">THRCLA_10700</name>
</gene>
<keyword evidence="3" id="KW-1185">Reference proteome</keyword>
<dbReference type="InterPro" id="IPR018490">
    <property type="entry name" value="cNMP-bd_dom_sf"/>
</dbReference>
<dbReference type="EMBL" id="JNBS01003760">
    <property type="protein sequence ID" value="OQR85417.1"/>
    <property type="molecule type" value="Genomic_DNA"/>
</dbReference>
<dbReference type="STRING" id="74557.A0A1V9YIB7"/>
<dbReference type="InterPro" id="IPR014710">
    <property type="entry name" value="RmlC-like_jellyroll"/>
</dbReference>
<dbReference type="InterPro" id="IPR000595">
    <property type="entry name" value="cNMP-bd_dom"/>
</dbReference>
<feature type="non-terminal residue" evidence="2">
    <location>
        <position position="249"/>
    </location>
</feature>
<dbReference type="Proteomes" id="UP000243217">
    <property type="component" value="Unassembled WGS sequence"/>
</dbReference>
<name>A0A1V9YIB7_9STRA</name>
<feature type="domain" description="Cyclic nucleotide-binding" evidence="1">
    <location>
        <begin position="1"/>
        <end position="75"/>
    </location>
</feature>
<sequence>YFYFVNLGECRLIKRHQPPKSNQAIFIELGTLTSGQFFGSFEILHGMNRSAFSVLVSSPSAVLYRVEKSDLRYFLLKDPITEQLMKADAQELYARMHRESVGRDLKMNEQWQTFKRVVLAEATPRRQAHLTPHLPPFVHSLNPSPLEQQLSPTIKPTPIITCLAPPLLPKRPAIPLKPKSTSIVTEKLFVGQKNWLQTTRKDSSTHISRILLGKPKDMRLDEAINVSGSVCYALKDLSVQSHYKSKPKE</sequence>
<dbReference type="SUPFAM" id="SSF51206">
    <property type="entry name" value="cAMP-binding domain-like"/>
    <property type="match status" value="1"/>
</dbReference>
<protein>
    <recommendedName>
        <fullName evidence="1">Cyclic nucleotide-binding domain-containing protein</fullName>
    </recommendedName>
</protein>
<dbReference type="Gene3D" id="2.60.120.10">
    <property type="entry name" value="Jelly Rolls"/>
    <property type="match status" value="1"/>
</dbReference>
<organism evidence="2 3">
    <name type="scientific">Thraustotheca clavata</name>
    <dbReference type="NCBI Taxonomy" id="74557"/>
    <lineage>
        <taxon>Eukaryota</taxon>
        <taxon>Sar</taxon>
        <taxon>Stramenopiles</taxon>
        <taxon>Oomycota</taxon>
        <taxon>Saprolegniomycetes</taxon>
        <taxon>Saprolegniales</taxon>
        <taxon>Achlyaceae</taxon>
        <taxon>Thraustotheca</taxon>
    </lineage>
</organism>
<dbReference type="OrthoDB" id="2021138at2759"/>
<dbReference type="AlphaFoldDB" id="A0A1V9YIB7"/>